<dbReference type="EMBL" id="PSQE01000003">
    <property type="protein sequence ID" value="RHN70818.1"/>
    <property type="molecule type" value="Genomic_DNA"/>
</dbReference>
<evidence type="ECO:0000313" key="8">
    <source>
        <dbReference type="Proteomes" id="UP000265566"/>
    </source>
</evidence>
<keyword evidence="2" id="KW-1133">Transmembrane helix</keyword>
<evidence type="ECO:0000256" key="2">
    <source>
        <dbReference type="SAM" id="Phobius"/>
    </source>
</evidence>
<keyword evidence="2" id="KW-0472">Membrane</keyword>
<evidence type="ECO:0000313" key="4">
    <source>
        <dbReference type="EMBL" id="KEH36001.1"/>
    </source>
</evidence>
<dbReference type="Proteomes" id="UP000265566">
    <property type="component" value="Chromosome 3"/>
</dbReference>
<dbReference type="Proteomes" id="UP000002051">
    <property type="component" value="Chromosome 3"/>
</dbReference>
<accession>G7ZWN8</accession>
<dbReference type="HOGENOM" id="CLU_1743243_0_0_1"/>
<dbReference type="PANTHER" id="PTHR14255">
    <property type="entry name" value="CEREBLON"/>
    <property type="match status" value="1"/>
</dbReference>
<proteinExistence type="inferred from homology"/>
<dbReference type="STRING" id="3880.G7ZWN8"/>
<protein>
    <submittedName>
        <fullName evidence="4">Transmembrane protein, putative</fullName>
    </submittedName>
</protein>
<evidence type="ECO:0000313" key="5">
    <source>
        <dbReference type="EMBL" id="RHN70818.1"/>
    </source>
</evidence>
<comment type="similarity">
    <text evidence="1">Belongs to the 4-toluene sulfonate uptake permease (TSUP) (TC 2.A.102) family.</text>
</comment>
<dbReference type="AlphaFoldDB" id="G7ZWN8"/>
<gene>
    <name evidence="3" type="ordered locus">MTR_3g109980</name>
    <name evidence="4" type="ordered locus">MTR_3g110012</name>
    <name evidence="5" type="ORF">MtrunA17_Chr3g0139621</name>
</gene>
<dbReference type="EnsemblPlants" id="KEH36001">
    <property type="protein sequence ID" value="KEH36001"/>
    <property type="gene ID" value="MTR_3g110012"/>
</dbReference>
<dbReference type="PANTHER" id="PTHR14255:SF1">
    <property type="entry name" value="SULFITE EXPORTER TAUE_SAFE FAMILY PROTEIN 3"/>
    <property type="match status" value="1"/>
</dbReference>
<keyword evidence="7" id="KW-1185">Reference proteome</keyword>
<organism evidence="4 7">
    <name type="scientific">Medicago truncatula</name>
    <name type="common">Barrel medic</name>
    <name type="synonym">Medicago tribuloides</name>
    <dbReference type="NCBI Taxonomy" id="3880"/>
    <lineage>
        <taxon>Eukaryota</taxon>
        <taxon>Viridiplantae</taxon>
        <taxon>Streptophyta</taxon>
        <taxon>Embryophyta</taxon>
        <taxon>Tracheophyta</taxon>
        <taxon>Spermatophyta</taxon>
        <taxon>Magnoliopsida</taxon>
        <taxon>eudicotyledons</taxon>
        <taxon>Gunneridae</taxon>
        <taxon>Pentapetalae</taxon>
        <taxon>rosids</taxon>
        <taxon>fabids</taxon>
        <taxon>Fabales</taxon>
        <taxon>Fabaceae</taxon>
        <taxon>Papilionoideae</taxon>
        <taxon>50 kb inversion clade</taxon>
        <taxon>NPAAA clade</taxon>
        <taxon>Hologalegina</taxon>
        <taxon>IRL clade</taxon>
        <taxon>Trifolieae</taxon>
        <taxon>Medicago</taxon>
    </lineage>
</organism>
<reference evidence="5" key="5">
    <citation type="journal article" date="2018" name="Nat. Plants">
        <title>Whole-genome landscape of Medicago truncatula symbiotic genes.</title>
        <authorList>
            <person name="Pecrix Y."/>
            <person name="Gamas P."/>
            <person name="Carrere S."/>
        </authorList>
    </citation>
    <scope>NUCLEOTIDE SEQUENCE</scope>
    <source>
        <tissue evidence="5">Leaves</tissue>
    </source>
</reference>
<keyword evidence="2 4" id="KW-0812">Transmembrane</keyword>
<dbReference type="EMBL" id="CM001219">
    <property type="protein sequence ID" value="KEH36001.1"/>
    <property type="molecule type" value="Genomic_DNA"/>
</dbReference>
<reference evidence="8" key="4">
    <citation type="journal article" date="2018" name="Nat. Plants">
        <title>Whole-genome landscape of Medicago truncatula symbiotic genes.</title>
        <authorList>
            <person name="Pecrix Y."/>
            <person name="Staton S.E."/>
            <person name="Sallet E."/>
            <person name="Lelandais-Briere C."/>
            <person name="Moreau S."/>
            <person name="Carrere S."/>
            <person name="Blein T."/>
            <person name="Jardinaud M.F."/>
            <person name="Latrasse D."/>
            <person name="Zouine M."/>
            <person name="Zahm M."/>
            <person name="Kreplak J."/>
            <person name="Mayjonade B."/>
            <person name="Satge C."/>
            <person name="Perez M."/>
            <person name="Cauet S."/>
            <person name="Marande W."/>
            <person name="Chantry-Darmon C."/>
            <person name="Lopez-Roques C."/>
            <person name="Bouchez O."/>
            <person name="Berard A."/>
            <person name="Debelle F."/>
            <person name="Munos S."/>
            <person name="Bendahmane A."/>
            <person name="Berges H."/>
            <person name="Niebel A."/>
            <person name="Buitink J."/>
            <person name="Frugier F."/>
            <person name="Benhamed M."/>
            <person name="Crespi M."/>
            <person name="Gouzy J."/>
            <person name="Gamas P."/>
        </authorList>
    </citation>
    <scope>NUCLEOTIDE SEQUENCE [LARGE SCALE GENOMIC DNA]</scope>
    <source>
        <strain evidence="8">cv. Jemalong A17</strain>
    </source>
</reference>
<evidence type="ECO:0000256" key="1">
    <source>
        <dbReference type="ARBA" id="ARBA00009142"/>
    </source>
</evidence>
<evidence type="ECO:0000313" key="6">
    <source>
        <dbReference type="EnsemblPlants" id="KEH35991"/>
    </source>
</evidence>
<dbReference type="Gramene" id="rna19440">
    <property type="protein sequence ID" value="RHN70818.1"/>
    <property type="gene ID" value="gene19440"/>
</dbReference>
<evidence type="ECO:0000313" key="7">
    <source>
        <dbReference type="Proteomes" id="UP000002051"/>
    </source>
</evidence>
<sequence length="150" mass="16265">MFCGILGWGTEFVTDTNRSWGNCVRGKATALFTQRRVIASAGDQGKAFTVGLLIIYCVFGVLAGIVGGLLGLGGGFVMGPLFLELGVPSQSSESFKLQYINRHSLILIIKQLVPSATTTFAMTFSSSMSVVEYYLLKRFPIPYGLCRDSF</sequence>
<reference evidence="4 7" key="1">
    <citation type="journal article" date="2011" name="Nature">
        <title>The Medicago genome provides insight into the evolution of rhizobial symbioses.</title>
        <authorList>
            <person name="Young N.D."/>
            <person name="Debelle F."/>
            <person name="Oldroyd G.E."/>
            <person name="Geurts R."/>
            <person name="Cannon S.B."/>
            <person name="Udvardi M.K."/>
            <person name="Benedito V.A."/>
            <person name="Mayer K.F."/>
            <person name="Gouzy J."/>
            <person name="Schoof H."/>
            <person name="Van de Peer Y."/>
            <person name="Proost S."/>
            <person name="Cook D.R."/>
            <person name="Meyers B.C."/>
            <person name="Spannagl M."/>
            <person name="Cheung F."/>
            <person name="De Mita S."/>
            <person name="Krishnakumar V."/>
            <person name="Gundlach H."/>
            <person name="Zhou S."/>
            <person name="Mudge J."/>
            <person name="Bharti A.K."/>
            <person name="Murray J.D."/>
            <person name="Naoumkina M.A."/>
            <person name="Rosen B."/>
            <person name="Silverstein K.A."/>
            <person name="Tang H."/>
            <person name="Rombauts S."/>
            <person name="Zhao P.X."/>
            <person name="Zhou P."/>
            <person name="Barbe V."/>
            <person name="Bardou P."/>
            <person name="Bechner M."/>
            <person name="Bellec A."/>
            <person name="Berger A."/>
            <person name="Berges H."/>
            <person name="Bidwell S."/>
            <person name="Bisseling T."/>
            <person name="Choisne N."/>
            <person name="Couloux A."/>
            <person name="Denny R."/>
            <person name="Deshpande S."/>
            <person name="Dai X."/>
            <person name="Doyle J.J."/>
            <person name="Dudez A.M."/>
            <person name="Farmer A.D."/>
            <person name="Fouteau S."/>
            <person name="Franken C."/>
            <person name="Gibelin C."/>
            <person name="Gish J."/>
            <person name="Goldstein S."/>
            <person name="Gonzalez A.J."/>
            <person name="Green P.J."/>
            <person name="Hallab A."/>
            <person name="Hartog M."/>
            <person name="Hua A."/>
            <person name="Humphray S.J."/>
            <person name="Jeong D.H."/>
            <person name="Jing Y."/>
            <person name="Jocker A."/>
            <person name="Kenton S.M."/>
            <person name="Kim D.J."/>
            <person name="Klee K."/>
            <person name="Lai H."/>
            <person name="Lang C."/>
            <person name="Lin S."/>
            <person name="Macmil S.L."/>
            <person name="Magdelenat G."/>
            <person name="Matthews L."/>
            <person name="McCorrison J."/>
            <person name="Monaghan E.L."/>
            <person name="Mun J.H."/>
            <person name="Najar F.Z."/>
            <person name="Nicholson C."/>
            <person name="Noirot C."/>
            <person name="O'Bleness M."/>
            <person name="Paule C.R."/>
            <person name="Poulain J."/>
            <person name="Prion F."/>
            <person name="Qin B."/>
            <person name="Qu C."/>
            <person name="Retzel E.F."/>
            <person name="Riddle C."/>
            <person name="Sallet E."/>
            <person name="Samain S."/>
            <person name="Samson N."/>
            <person name="Sanders I."/>
            <person name="Saurat O."/>
            <person name="Scarpelli C."/>
            <person name="Schiex T."/>
            <person name="Segurens B."/>
            <person name="Severin A.J."/>
            <person name="Sherrier D.J."/>
            <person name="Shi R."/>
            <person name="Sims S."/>
            <person name="Singer S.R."/>
            <person name="Sinharoy S."/>
            <person name="Sterck L."/>
            <person name="Viollet A."/>
            <person name="Wang B.B."/>
            <person name="Wang K."/>
            <person name="Wang M."/>
            <person name="Wang X."/>
            <person name="Warfsmann J."/>
            <person name="Weissenbach J."/>
            <person name="White D.D."/>
            <person name="White J.D."/>
            <person name="Wiley G.B."/>
            <person name="Wincker P."/>
            <person name="Xing Y."/>
            <person name="Yang L."/>
            <person name="Yao Z."/>
            <person name="Ying F."/>
            <person name="Zhai J."/>
            <person name="Zhou L."/>
            <person name="Zuber A."/>
            <person name="Denarie J."/>
            <person name="Dixon R.A."/>
            <person name="May G.D."/>
            <person name="Schwartz D.C."/>
            <person name="Rogers J."/>
            <person name="Quetier F."/>
            <person name="Town C.D."/>
            <person name="Roe B.A."/>
        </authorList>
    </citation>
    <scope>NUCLEOTIDE SEQUENCE [LARGE SCALE GENOMIC DNA]</scope>
    <source>
        <strain evidence="4">A17</strain>
        <strain evidence="6 7">cv. Jemalong A17</strain>
    </source>
</reference>
<feature type="transmembrane region" description="Helical" evidence="2">
    <location>
        <begin position="53"/>
        <end position="83"/>
    </location>
</feature>
<evidence type="ECO:0000313" key="3">
    <source>
        <dbReference type="EMBL" id="KEH35991.1"/>
    </source>
</evidence>
<reference evidence="6" key="3">
    <citation type="submission" date="2015-04" db="UniProtKB">
        <authorList>
            <consortium name="EnsemblPlants"/>
        </authorList>
    </citation>
    <scope>IDENTIFICATION</scope>
    <source>
        <strain evidence="6">cv. Jemalong A17</strain>
    </source>
</reference>
<reference evidence="4 7" key="2">
    <citation type="journal article" date="2014" name="BMC Genomics">
        <title>An improved genome release (version Mt4.0) for the model legume Medicago truncatula.</title>
        <authorList>
            <person name="Tang H."/>
            <person name="Krishnakumar V."/>
            <person name="Bidwell S."/>
            <person name="Rosen B."/>
            <person name="Chan A."/>
            <person name="Zhou S."/>
            <person name="Gentzbittel L."/>
            <person name="Childs K.L."/>
            <person name="Yandell M."/>
            <person name="Gundlach H."/>
            <person name="Mayer K.F."/>
            <person name="Schwartz D.C."/>
            <person name="Town C.D."/>
        </authorList>
    </citation>
    <scope>GENOME REANNOTATION</scope>
    <source>
        <strain evidence="4">A17</strain>
        <strain evidence="6 7">cv. Jemalong A17</strain>
    </source>
</reference>
<name>G7ZWN8_MEDTR</name>
<dbReference type="EnsemblPlants" id="KEH35991">
    <property type="protein sequence ID" value="KEH35991"/>
    <property type="gene ID" value="MTR_3g109980"/>
</dbReference>
<dbReference type="PaxDb" id="3880-AES83626"/>
<dbReference type="EMBL" id="CM001219">
    <property type="protein sequence ID" value="KEH35991.1"/>
    <property type="molecule type" value="Genomic_DNA"/>
</dbReference>
<dbReference type="eggNOG" id="ENOG502QS2K">
    <property type="taxonomic scope" value="Eukaryota"/>
</dbReference>